<evidence type="ECO:0000313" key="1">
    <source>
        <dbReference type="EMBL" id="CAG9828395.1"/>
    </source>
</evidence>
<accession>A0A9N9X7X5</accession>
<protein>
    <recommendedName>
        <fullName evidence="3">HAT C-terminal dimerisation domain-containing protein</fullName>
    </recommendedName>
</protein>
<dbReference type="OrthoDB" id="6601747at2759"/>
<dbReference type="Proteomes" id="UP001153709">
    <property type="component" value="Chromosome 10"/>
</dbReference>
<dbReference type="AlphaFoldDB" id="A0A9N9X7X5"/>
<name>A0A9N9X7X5_DIABA</name>
<proteinExistence type="predicted"/>
<dbReference type="PANTHER" id="PTHR46289:SF14">
    <property type="entry name" value="DUF4371 DOMAIN-CONTAINING PROTEIN"/>
    <property type="match status" value="1"/>
</dbReference>
<dbReference type="EMBL" id="OU898285">
    <property type="protein sequence ID" value="CAG9828395.1"/>
    <property type="molecule type" value="Genomic_DNA"/>
</dbReference>
<organism evidence="1 2">
    <name type="scientific">Diabrotica balteata</name>
    <name type="common">Banded cucumber beetle</name>
    <dbReference type="NCBI Taxonomy" id="107213"/>
    <lineage>
        <taxon>Eukaryota</taxon>
        <taxon>Metazoa</taxon>
        <taxon>Ecdysozoa</taxon>
        <taxon>Arthropoda</taxon>
        <taxon>Hexapoda</taxon>
        <taxon>Insecta</taxon>
        <taxon>Pterygota</taxon>
        <taxon>Neoptera</taxon>
        <taxon>Endopterygota</taxon>
        <taxon>Coleoptera</taxon>
        <taxon>Polyphaga</taxon>
        <taxon>Cucujiformia</taxon>
        <taxon>Chrysomeloidea</taxon>
        <taxon>Chrysomelidae</taxon>
        <taxon>Galerucinae</taxon>
        <taxon>Diabroticina</taxon>
        <taxon>Diabroticites</taxon>
        <taxon>Diabrotica</taxon>
    </lineage>
</organism>
<sequence length="339" mass="39601">MLAVKNHIQLFLDMITKHRQEAKTTFKTIFEKSTNDAKSLSITLEKPRIAHRKQTQRSNHAVNSTEDFFRVSLFIPYLDSLISSLGVKFSEDNNPGMLLYNIHPKNIIKLTEEDIAKIIEIINNLYKITNLKEQASLWLYYWKNQTNLDVEDISMIELLDHCLFYPAIAQAIEMSLCLPPTTCTIERSFSTLRRVKTWIRSTISEQRLDGLCMMSVHRNKIENNRNNFIKKVRYHGEMEENPKKRKSYGRMTDAAKKLRLCSHELGPDCKCKRLNCFVNVSYENKLRILRDFNDNYSTYDEQNTYLAGLITVVPVKRRHAKNPESGVKKFNDASYSFKV</sequence>
<dbReference type="InterPro" id="IPR052958">
    <property type="entry name" value="IFN-induced_PKR_regulator"/>
</dbReference>
<reference evidence="1" key="1">
    <citation type="submission" date="2022-01" db="EMBL/GenBank/DDBJ databases">
        <authorList>
            <person name="King R."/>
        </authorList>
    </citation>
    <scope>NUCLEOTIDE SEQUENCE</scope>
</reference>
<evidence type="ECO:0008006" key="3">
    <source>
        <dbReference type="Google" id="ProtNLM"/>
    </source>
</evidence>
<evidence type="ECO:0000313" key="2">
    <source>
        <dbReference type="Proteomes" id="UP001153709"/>
    </source>
</evidence>
<dbReference type="PANTHER" id="PTHR46289">
    <property type="entry name" value="52 KDA REPRESSOR OF THE INHIBITOR OF THE PROTEIN KINASE-LIKE PROTEIN-RELATED"/>
    <property type="match status" value="1"/>
</dbReference>
<gene>
    <name evidence="1" type="ORF">DIABBA_LOCUS2319</name>
</gene>
<keyword evidence="2" id="KW-1185">Reference proteome</keyword>